<evidence type="ECO:0000256" key="3">
    <source>
        <dbReference type="ARBA" id="ARBA00023239"/>
    </source>
</evidence>
<evidence type="ECO:0000256" key="2">
    <source>
        <dbReference type="ARBA" id="ARBA00006472"/>
    </source>
</evidence>
<dbReference type="EC" id="4.2.1.96" evidence="4"/>
<evidence type="ECO:0000313" key="6">
    <source>
        <dbReference type="Proteomes" id="UP000050956"/>
    </source>
</evidence>
<sequence length="113" mass="12596">MTQPLDLLSARCIPRAGAEHRLDAAALDTYLARLPGWSLSNDGSLLQRRFDFADYYRTLAFVNALAHIAHRQDHHPDLSVHYDRVIVQWSTHDVGGLSLNDVICAAQTSALTE</sequence>
<dbReference type="Proteomes" id="UP000050956">
    <property type="component" value="Unassembled WGS sequence"/>
</dbReference>
<dbReference type="GO" id="GO:0008124">
    <property type="term" value="F:4-alpha-hydroxytetrahydrobiopterin dehydratase activity"/>
    <property type="evidence" value="ECO:0007669"/>
    <property type="project" value="UniProtKB-UniRule"/>
</dbReference>
<dbReference type="SUPFAM" id="SSF55248">
    <property type="entry name" value="PCD-like"/>
    <property type="match status" value="1"/>
</dbReference>
<comment type="similarity">
    <text evidence="2 4">Belongs to the pterin-4-alpha-carbinolamine dehydratase family.</text>
</comment>
<dbReference type="OrthoDB" id="5294615at2"/>
<name>A0A0R0CYV6_9GAMM</name>
<dbReference type="AlphaFoldDB" id="A0A0R0CYV6"/>
<comment type="catalytic activity">
    <reaction evidence="1 4">
        <text>(4aS,6R)-4a-hydroxy-L-erythro-5,6,7,8-tetrahydrobiopterin = (6R)-L-erythro-6,7-dihydrobiopterin + H2O</text>
        <dbReference type="Rhea" id="RHEA:11920"/>
        <dbReference type="ChEBI" id="CHEBI:15377"/>
        <dbReference type="ChEBI" id="CHEBI:15642"/>
        <dbReference type="ChEBI" id="CHEBI:43120"/>
        <dbReference type="EC" id="4.2.1.96"/>
    </reaction>
</comment>
<dbReference type="Pfam" id="PF01329">
    <property type="entry name" value="Pterin_4a"/>
    <property type="match status" value="1"/>
</dbReference>
<proteinExistence type="inferred from homology"/>
<keyword evidence="6" id="KW-1185">Reference proteome</keyword>
<dbReference type="Gene3D" id="3.30.1360.20">
    <property type="entry name" value="Transcriptional coactivator/pterin dehydratase"/>
    <property type="match status" value="1"/>
</dbReference>
<dbReference type="RefSeq" id="WP_057639017.1">
    <property type="nucleotide sequence ID" value="NZ_LDJM01000045.1"/>
</dbReference>
<dbReference type="GO" id="GO:0006729">
    <property type="term" value="P:tetrahydrobiopterin biosynthetic process"/>
    <property type="evidence" value="ECO:0007669"/>
    <property type="project" value="InterPro"/>
</dbReference>
<dbReference type="HAMAP" id="MF_00434">
    <property type="entry name" value="Pterin_4_alpha"/>
    <property type="match status" value="1"/>
</dbReference>
<dbReference type="NCBIfam" id="NF002019">
    <property type="entry name" value="PRK00823.1-4"/>
    <property type="match status" value="1"/>
</dbReference>
<evidence type="ECO:0000313" key="5">
    <source>
        <dbReference type="EMBL" id="KRG74320.1"/>
    </source>
</evidence>
<dbReference type="InterPro" id="IPR001533">
    <property type="entry name" value="Pterin_deHydtase"/>
</dbReference>
<organism evidence="5 6">
    <name type="scientific">Stenotrophomonas ginsengisoli</name>
    <dbReference type="NCBI Taxonomy" id="336566"/>
    <lineage>
        <taxon>Bacteria</taxon>
        <taxon>Pseudomonadati</taxon>
        <taxon>Pseudomonadota</taxon>
        <taxon>Gammaproteobacteria</taxon>
        <taxon>Lysobacterales</taxon>
        <taxon>Lysobacteraceae</taxon>
        <taxon>Stenotrophomonas</taxon>
    </lineage>
</organism>
<dbReference type="CDD" id="cd00913">
    <property type="entry name" value="PCD_DCoH_subfamily_a"/>
    <property type="match status" value="1"/>
</dbReference>
<dbReference type="InterPro" id="IPR036428">
    <property type="entry name" value="PCD_sf"/>
</dbReference>
<dbReference type="PATRIC" id="fig|336566.3.peg.2470"/>
<evidence type="ECO:0000256" key="1">
    <source>
        <dbReference type="ARBA" id="ARBA00001554"/>
    </source>
</evidence>
<reference evidence="5 6" key="1">
    <citation type="submission" date="2015-05" db="EMBL/GenBank/DDBJ databases">
        <title>Genome sequencing and analysis of members of genus Stenotrophomonas.</title>
        <authorList>
            <person name="Patil P.P."/>
            <person name="Midha S."/>
            <person name="Patil P.B."/>
        </authorList>
    </citation>
    <scope>NUCLEOTIDE SEQUENCE [LARGE SCALE GENOMIC DNA]</scope>
    <source>
        <strain evidence="5 6">DSM 24757</strain>
    </source>
</reference>
<dbReference type="PANTHER" id="PTHR12599:SF0">
    <property type="entry name" value="PTERIN-4-ALPHA-CARBINOLAMINE DEHYDRATASE"/>
    <property type="match status" value="1"/>
</dbReference>
<dbReference type="PANTHER" id="PTHR12599">
    <property type="entry name" value="PTERIN-4-ALPHA-CARBINOLAMINE DEHYDRATASE"/>
    <property type="match status" value="1"/>
</dbReference>
<keyword evidence="3 4" id="KW-0456">Lyase</keyword>
<evidence type="ECO:0000256" key="4">
    <source>
        <dbReference type="HAMAP-Rule" id="MF_00434"/>
    </source>
</evidence>
<comment type="caution">
    <text evidence="5">The sequence shown here is derived from an EMBL/GenBank/DDBJ whole genome shotgun (WGS) entry which is preliminary data.</text>
</comment>
<dbReference type="EMBL" id="LDJM01000045">
    <property type="protein sequence ID" value="KRG74320.1"/>
    <property type="molecule type" value="Genomic_DNA"/>
</dbReference>
<protein>
    <recommendedName>
        <fullName evidence="4">Putative pterin-4-alpha-carbinolamine dehydratase</fullName>
        <shortName evidence="4">PHS</shortName>
        <ecNumber evidence="4">4.2.1.96</ecNumber>
    </recommendedName>
    <alternativeName>
        <fullName evidence="4">4-alpha-hydroxy-tetrahydropterin dehydratase</fullName>
    </alternativeName>
    <alternativeName>
        <fullName evidence="4">Pterin carbinolamine dehydratase</fullName>
        <shortName evidence="4">PCD</shortName>
    </alternativeName>
</protein>
<gene>
    <name evidence="5" type="ORF">ABB30_14495</name>
</gene>
<accession>A0A0R0CYV6</accession>
<dbReference type="STRING" id="336566.ABB30_14495"/>